<gene>
    <name evidence="1" type="ORF">PXEA_LOCUS36548</name>
</gene>
<evidence type="ECO:0000313" key="2">
    <source>
        <dbReference type="Proteomes" id="UP000784294"/>
    </source>
</evidence>
<comment type="caution">
    <text evidence="1">The sequence shown here is derived from an EMBL/GenBank/DDBJ whole genome shotgun (WGS) entry which is preliminary data.</text>
</comment>
<dbReference type="Proteomes" id="UP000784294">
    <property type="component" value="Unassembled WGS sequence"/>
</dbReference>
<name>A0A448XRI9_9PLAT</name>
<reference evidence="1" key="1">
    <citation type="submission" date="2018-11" db="EMBL/GenBank/DDBJ databases">
        <authorList>
            <consortium name="Pathogen Informatics"/>
        </authorList>
    </citation>
    <scope>NUCLEOTIDE SEQUENCE</scope>
</reference>
<sequence length="65" mass="7241">MASSYIRQVRMRNLLRLQIKLPRTGSLAPVKSLSMSLSPNSYCCPKRSSAPERCHECLRMSVSGG</sequence>
<dbReference type="AlphaFoldDB" id="A0A448XRI9"/>
<accession>A0A448XRI9</accession>
<evidence type="ECO:0000313" key="1">
    <source>
        <dbReference type="EMBL" id="VEL43108.1"/>
    </source>
</evidence>
<proteinExistence type="predicted"/>
<dbReference type="EMBL" id="CAAALY010278895">
    <property type="protein sequence ID" value="VEL43108.1"/>
    <property type="molecule type" value="Genomic_DNA"/>
</dbReference>
<protein>
    <submittedName>
        <fullName evidence="1">Uncharacterized protein</fullName>
    </submittedName>
</protein>
<keyword evidence="2" id="KW-1185">Reference proteome</keyword>
<organism evidence="1 2">
    <name type="scientific">Protopolystoma xenopodis</name>
    <dbReference type="NCBI Taxonomy" id="117903"/>
    <lineage>
        <taxon>Eukaryota</taxon>
        <taxon>Metazoa</taxon>
        <taxon>Spiralia</taxon>
        <taxon>Lophotrochozoa</taxon>
        <taxon>Platyhelminthes</taxon>
        <taxon>Monogenea</taxon>
        <taxon>Polyopisthocotylea</taxon>
        <taxon>Polystomatidea</taxon>
        <taxon>Polystomatidae</taxon>
        <taxon>Protopolystoma</taxon>
    </lineage>
</organism>